<evidence type="ECO:0000259" key="1">
    <source>
        <dbReference type="Pfam" id="PF00534"/>
    </source>
</evidence>
<name>A0A0G1JHQ9_9BACT</name>
<feature type="domain" description="Glycosyl transferase family 1" evidence="1">
    <location>
        <begin position="179"/>
        <end position="338"/>
    </location>
</feature>
<evidence type="ECO:0000313" key="2">
    <source>
        <dbReference type="EMBL" id="KKT43542.1"/>
    </source>
</evidence>
<dbReference type="CDD" id="cd03801">
    <property type="entry name" value="GT4_PimA-like"/>
    <property type="match status" value="1"/>
</dbReference>
<accession>A0A0G1JHQ9</accession>
<evidence type="ECO:0000313" key="3">
    <source>
        <dbReference type="Proteomes" id="UP000034051"/>
    </source>
</evidence>
<dbReference type="Pfam" id="PF00534">
    <property type="entry name" value="Glycos_transf_1"/>
    <property type="match status" value="1"/>
</dbReference>
<dbReference type="GO" id="GO:0016757">
    <property type="term" value="F:glycosyltransferase activity"/>
    <property type="evidence" value="ECO:0007669"/>
    <property type="project" value="InterPro"/>
</dbReference>
<dbReference type="InterPro" id="IPR001296">
    <property type="entry name" value="Glyco_trans_1"/>
</dbReference>
<reference evidence="2 3" key="1">
    <citation type="journal article" date="2015" name="Nature">
        <title>rRNA introns, odd ribosomes, and small enigmatic genomes across a large radiation of phyla.</title>
        <authorList>
            <person name="Brown C.T."/>
            <person name="Hug L.A."/>
            <person name="Thomas B.C."/>
            <person name="Sharon I."/>
            <person name="Castelle C.J."/>
            <person name="Singh A."/>
            <person name="Wilkins M.J."/>
            <person name="Williams K.H."/>
            <person name="Banfield J.F."/>
        </authorList>
    </citation>
    <scope>NUCLEOTIDE SEQUENCE [LARGE SCALE GENOMIC DNA]</scope>
</reference>
<dbReference type="PANTHER" id="PTHR45947:SF3">
    <property type="entry name" value="SULFOQUINOVOSYL TRANSFERASE SQD2"/>
    <property type="match status" value="1"/>
</dbReference>
<proteinExistence type="predicted"/>
<dbReference type="SUPFAM" id="SSF53756">
    <property type="entry name" value="UDP-Glycosyltransferase/glycogen phosphorylase"/>
    <property type="match status" value="1"/>
</dbReference>
<keyword evidence="2" id="KW-0808">Transferase</keyword>
<dbReference type="Proteomes" id="UP000034051">
    <property type="component" value="Unassembled WGS sequence"/>
</dbReference>
<dbReference type="AlphaFoldDB" id="A0A0G1JHQ9"/>
<comment type="caution">
    <text evidence="2">The sequence shown here is derived from an EMBL/GenBank/DDBJ whole genome shotgun (WGS) entry which is preliminary data.</text>
</comment>
<protein>
    <submittedName>
        <fullName evidence="2">Glycosyltransferase</fullName>
    </submittedName>
</protein>
<dbReference type="PANTHER" id="PTHR45947">
    <property type="entry name" value="SULFOQUINOVOSYL TRANSFERASE SQD2"/>
    <property type="match status" value="1"/>
</dbReference>
<organism evidence="2 3">
    <name type="scientific">Candidatus Wolfebacteria bacterium GW2011_GWE2_44_13</name>
    <dbReference type="NCBI Taxonomy" id="1619017"/>
    <lineage>
        <taxon>Bacteria</taxon>
        <taxon>Candidatus Wolfeibacteriota</taxon>
    </lineage>
</organism>
<gene>
    <name evidence="2" type="ORF">UW32_C0001G0134</name>
</gene>
<dbReference type="Gene3D" id="3.40.50.2000">
    <property type="entry name" value="Glycogen Phosphorylase B"/>
    <property type="match status" value="2"/>
</dbReference>
<dbReference type="EMBL" id="LCHW01000001">
    <property type="protein sequence ID" value="KKT43542.1"/>
    <property type="molecule type" value="Genomic_DNA"/>
</dbReference>
<dbReference type="InterPro" id="IPR050194">
    <property type="entry name" value="Glycosyltransferase_grp1"/>
</dbReference>
<sequence>MGTLFGGGENFDLNLAQALAQQGHHVRFVIGKSYRSIARMPKEANNFDVIYAPFFYTAWMEDKVRGYGFFSKVLASLVINFDYRSFELSAYSKLRKDAWADVYYVCGLPLLGAALNAKAPTMVRWPGIPSKVSRRFLNWYDANMAGGDVYPRISGMCKKIFKIDPGVDVDFFAPAKAKSLKNTVDFLFVGRMSRIKNVSFLLEGFACAAAERKNIRLHLVGSGDEKAGLLNLAKKLRLDAVVTFYPHAYKKDLLKLYQMADVFTIVSTYDNFPNVVLEAMACELPVIGTSVGGIPTQIQEGENGFLISSNDVDALKEKLIYFADNKAKIDEMGIAARKFVEDTFKWEVVAKKVEEEFRALIKERV</sequence>